<dbReference type="PRINTS" id="PR00449">
    <property type="entry name" value="RASTRNSFRMNG"/>
</dbReference>
<dbReference type="EC" id="2.7.11.1" evidence="2"/>
<dbReference type="SMART" id="SM00561">
    <property type="entry name" value="MBT"/>
    <property type="match status" value="1"/>
</dbReference>
<dbReference type="GO" id="GO:0006355">
    <property type="term" value="P:regulation of DNA-templated transcription"/>
    <property type="evidence" value="ECO:0007669"/>
    <property type="project" value="InterPro"/>
</dbReference>
<evidence type="ECO:0000259" key="15">
    <source>
        <dbReference type="PROSITE" id="PS51424"/>
    </source>
</evidence>
<evidence type="ECO:0000256" key="12">
    <source>
        <dbReference type="ARBA" id="ARBA00048679"/>
    </source>
</evidence>
<evidence type="ECO:0000256" key="7">
    <source>
        <dbReference type="ARBA" id="ARBA00022741"/>
    </source>
</evidence>
<organism evidence="16 17">
    <name type="scientific">Potamilus streckersoni</name>
    <dbReference type="NCBI Taxonomy" id="2493646"/>
    <lineage>
        <taxon>Eukaryota</taxon>
        <taxon>Metazoa</taxon>
        <taxon>Spiralia</taxon>
        <taxon>Lophotrochozoa</taxon>
        <taxon>Mollusca</taxon>
        <taxon>Bivalvia</taxon>
        <taxon>Autobranchia</taxon>
        <taxon>Heteroconchia</taxon>
        <taxon>Palaeoheterodonta</taxon>
        <taxon>Unionida</taxon>
        <taxon>Unionoidea</taxon>
        <taxon>Unionidae</taxon>
        <taxon>Ambleminae</taxon>
        <taxon>Lampsilini</taxon>
        <taxon>Potamilus</taxon>
    </lineage>
</organism>
<keyword evidence="3" id="KW-0723">Serine/threonine-protein kinase</keyword>
<dbReference type="GO" id="GO:0004674">
    <property type="term" value="F:protein serine/threonine kinase activity"/>
    <property type="evidence" value="ECO:0007669"/>
    <property type="project" value="UniProtKB-KW"/>
</dbReference>
<dbReference type="InterPro" id="IPR057263">
    <property type="entry name" value="COR-B"/>
</dbReference>
<dbReference type="PANTHER" id="PTHR47508">
    <property type="entry name" value="SAM DOMAIN-CONTAINING PROTEIN-RELATED"/>
    <property type="match status" value="1"/>
</dbReference>
<keyword evidence="9" id="KW-0067">ATP-binding</keyword>
<dbReference type="GO" id="GO:0007165">
    <property type="term" value="P:signal transduction"/>
    <property type="evidence" value="ECO:0007669"/>
    <property type="project" value="InterPro"/>
</dbReference>
<keyword evidence="6" id="KW-0677">Repeat</keyword>
<comment type="caution">
    <text evidence="16">The sequence shown here is derived from an EMBL/GenBank/DDBJ whole genome shotgun (WGS) entry which is preliminary data.</text>
</comment>
<dbReference type="Pfam" id="PF08477">
    <property type="entry name" value="Roc"/>
    <property type="match status" value="1"/>
</dbReference>
<dbReference type="InterPro" id="IPR035897">
    <property type="entry name" value="Toll_tir_struct_dom_sf"/>
</dbReference>
<evidence type="ECO:0000256" key="9">
    <source>
        <dbReference type="ARBA" id="ARBA00022840"/>
    </source>
</evidence>
<dbReference type="SMART" id="SM00367">
    <property type="entry name" value="LRR_CC"/>
    <property type="match status" value="2"/>
</dbReference>
<evidence type="ECO:0000256" key="8">
    <source>
        <dbReference type="ARBA" id="ARBA00022777"/>
    </source>
</evidence>
<dbReference type="InterPro" id="IPR027417">
    <property type="entry name" value="P-loop_NTPase"/>
</dbReference>
<feature type="compositionally biased region" description="Basic and acidic residues" evidence="14">
    <location>
        <begin position="2585"/>
        <end position="2630"/>
    </location>
</feature>
<dbReference type="Gene3D" id="3.30.310.200">
    <property type="match status" value="1"/>
</dbReference>
<accession>A0AAE0TG89</accession>
<dbReference type="EMBL" id="JAEAOA010002099">
    <property type="protein sequence ID" value="KAK3609671.1"/>
    <property type="molecule type" value="Genomic_DNA"/>
</dbReference>
<dbReference type="Gene3D" id="3.40.50.300">
    <property type="entry name" value="P-loop containing nucleotide triphosphate hydrolases"/>
    <property type="match status" value="1"/>
</dbReference>
<sequence>MKKAPAVSKRKKSVPDDKPPIVAQQLVKAKLNLDALSNNYLEKGEKPDNASKAPLQQKANVQPKKQLPGRKDAVNLGENMDPPTNTDQRRPISQSMPVHLLTHNFRSDQAVHLGRKDLFDDFGILDFYPLHKIQEIILMWKENAEVHLSFSGVEQLTDLVFQVFLLYYNHQRYSTVKKLELVGCIHLTDQALVWIADCFPELKSISLKGCDNVTETGLYQLLANCKQLKDISLVGTGVSILPSQMTQLLSVDVNGCPLISPDRESYEKDGINIMSVANYQKPKDKDVVKLCILQSSGATKSLLKFLTGKQDQKLDPVSVEFNFPLSPSVTGHLLEFSETVADIFVTKRALFVLPIEANADKMKEAASKLFGHINYILSKDPKATIMIVRVNLGEGKAALSGLLKREVDILMQNEKDRLAKEADILKNPQKLSELNFEAQRMMAKACVLRNQIEVLNLLTADVNLSKPGPEDKSLLIEALLKGTKNVCNSYPEYQEIASPVFAYLQSNTVEKMYFDGASFLENSKTSQCKLQLLQIMVGKIVIFHDVDDAPVTFMTSWIGKILNMLFSSPPSGNTNQKHFYSVEDNVLVWQEEELAQVLAADVGEAQIKIAMVVLHRLDFCLYSGVKIAIPILHKLGICLYSSQNVLIPYKFLPKQPQCPVEHYFPSTDPASSGNDIVMVTCIFTLSHAVPLLAMHRIINILSKIRRPMLVWQEGAVFQEVVVEILIMRQISGAESSIVLCGQSIHSSREKTELRDMVWMSVEQARIIVEFILLKMNLLYSMSCKFSQDKPATLSSVVGGHILRLPVDGQDNKKGKKCTTCGCTPEMITLLSAVFESTTTKFVKAETIETGSSSVEVMGNLLNFTQSGKATVHTFVSVLDHNMCQFTVLQGDLHKINIMLRNFYNDFVINLGSKKLESVFKEVTSEGISEKRQEIGSLPPTSVISIGDKITLRLDYSDETQEGQEFCWLTILVNAEIVKREKVPMVMYRPSLEVTDEAIVLVSRLGTDLNKDGKVKIGMKLEAVDIKHPHLVCVATIDNTDAEGQVLIHFDGWSTMYDYWTTPDFKGLHPLGYMKMNSSKHTQLNNTLQKPRGYEKTFEWHTYCQEEKALPVPFEFFTAEQREDTTPDITNEVLAALELISIFPGVQSDDYHPCASVTNRTKVYEQKIIKESIASEELYEFFGNYSKFFCILPSQFDTQQLRYPSLRCLSDLAHQMIHIICPGLKMEMLHFLNDKGFPASVQSLENMLDYVQACCKGMLHQEEIMPNMCDSLCSGLTGETGELEEVWMKKILFLYVAILDIIQDKTSSWTERVSKQSGEVIELFNKASQMLETNKHFTDLDSFIKCTGHKAASSVGQSLTSIPTENFDKFYKFIDKLDFRDNFIEKLFSDFFQKFVYLEYLCLCNNQLVTLPTEIETAHHMTYLDVSMNNIIDLPNLSKLERLTHLNLSDNPLHKFPDFVFKLSKLKELNLANIGTIESLKGIGNLTDLTKLSLARNEIKDIPDEMGSLKVLSDLDLSGVPWFPPLTATTSSLSWRAFNNTLNMNNVTRRINEMTRQQLFKEADIDESYQLTQNELELLNQELYKKYSRLGEGYLVNTNRKTYRNVNLVNNATGGFPPVLLNMKSLRCLNLSYHGLRYIPDDIKQLSNLHELNLSNNPYLETLSAELGGMPLKSLNLNECPTLKTPPKEIVSRGFVAVYGYLKRLRLGSVPCKRTKLMIVGLGGAGKTSLVRALTSSTFQAYMDYGESITDGIDIMDWQVPLKDEPLPLTYSVWDFAGQTVYYNTHQFFLSNRAVYLLLWNIRLGYEHAGLDFWLSSIACHAPKAPILVVGTHCDKVEKTKLPQESLQSRFPQIAGFHYVSSYSGEGIQNLKEQLVKITLAQEYMGEQIPQAWLTFEKRLVGEHESKDTSLLPFKTVESIASACGIFESNELIQAIQFLHDLGSVQFFNTDFLRNQVVIYPQWIVNVMACIVTVHVGPIQDGKLVLKDMKVVWKDYDEQLHPWLLRLTEEFDLTCPLPNEEANIVPCLLPDSEPQFEWPHADPAKNVKESKMVYHFKYLPAGLFNRAQVRLHQYSDGSVLWKKGSFLKKNNHIALILQTGTSEVTVKAQGFRPGNLLFMVHEVFETLISESYAGVKYDFSIPCLDCQNMNVKEPSMLSASKVHRAMELNAPFLQCEKFFHILSIPELQGSMPSDKSDFDNHLRKSVQELIEINQNISTHVFFLYTKKNVPDLAKEKEVVHPGTVMEDLRKEGFRVSYCDQPESADMEALTLTVKQVEVVLIGMSDELCSIEDAKKLLLYIKDILRKPFLLVLLGTTMKWQKSNLSMVLGTEVYVSLQQIERYPQKIKELYEAINKKKSSHTVETEDIPECFISYCWTNSHDAIEKGSKKKEGSLGWGDPREIKKFLQEKGIPCWLDIERVGGGGLFEDIADGLRKAKVLVAFVSNEYVQSQNCLMEFRFALTTLRIPVILAIVGTGYKWEESEIGMLAVGHHCPKVNFQFQNDTGHLELLKLVQERLPNRNDSSNKGNQSADTQRQTAFQEVLELAQRKFLRHISTYAEEDDTIPYPRLICVDLVNEEEKTRKIEKKKVNADGTESKKEASSNEQDQTKTADVGVKREEVKKEDKQAKDGQNDVSGDVEIVHKSKYCFRLLCEDEQGWHVVAPAIPFPELSVSEEQDFISTLAAYLMRLMVLLKHGHMQLTCLTTPEGQKFQQKLEEMAAKNEADFKEAYFRIRKSVMKKDKEMEMGNITRVQLQNGKIHWLCEEHKSLTSSKTEALYKNKLTIKEVDIPIPKDVAEAPIPISQPQVEEEKAETVDKPNPAPSRRIFKQQGSQIQDQPRLQRQSSQACSVM</sequence>
<comment type="catalytic activity">
    <reaction evidence="12">
        <text>L-seryl-[protein] + ATP = O-phospho-L-seryl-[protein] + ADP + H(+)</text>
        <dbReference type="Rhea" id="RHEA:17989"/>
        <dbReference type="Rhea" id="RHEA-COMP:9863"/>
        <dbReference type="Rhea" id="RHEA-COMP:11604"/>
        <dbReference type="ChEBI" id="CHEBI:15378"/>
        <dbReference type="ChEBI" id="CHEBI:29999"/>
        <dbReference type="ChEBI" id="CHEBI:30616"/>
        <dbReference type="ChEBI" id="CHEBI:83421"/>
        <dbReference type="ChEBI" id="CHEBI:456216"/>
        <dbReference type="EC" id="2.7.11.1"/>
    </reaction>
</comment>
<evidence type="ECO:0000256" key="11">
    <source>
        <dbReference type="ARBA" id="ARBA00047899"/>
    </source>
</evidence>
<keyword evidence="10" id="KW-0342">GTP-binding</keyword>
<dbReference type="Gene3D" id="3.30.70.1390">
    <property type="entry name" value="ROC domain from the Parkinson's disease-associated leucine-rich repeat kinase 2"/>
    <property type="match status" value="1"/>
</dbReference>
<evidence type="ECO:0000256" key="5">
    <source>
        <dbReference type="ARBA" id="ARBA00022679"/>
    </source>
</evidence>
<evidence type="ECO:0000256" key="2">
    <source>
        <dbReference type="ARBA" id="ARBA00012513"/>
    </source>
</evidence>
<dbReference type="InterPro" id="IPR020859">
    <property type="entry name" value="ROC"/>
</dbReference>
<dbReference type="SUPFAM" id="SSF52058">
    <property type="entry name" value="L domain-like"/>
    <property type="match status" value="1"/>
</dbReference>
<feature type="compositionally biased region" description="Basic residues" evidence="14">
    <location>
        <begin position="1"/>
        <end position="12"/>
    </location>
</feature>
<protein>
    <recommendedName>
        <fullName evidence="2">non-specific serine/threonine protein kinase</fullName>
        <ecNumber evidence="2">2.7.11.1</ecNumber>
    </recommendedName>
</protein>
<keyword evidence="4" id="KW-0433">Leucine-rich repeat</keyword>
<evidence type="ECO:0000256" key="4">
    <source>
        <dbReference type="ARBA" id="ARBA00022614"/>
    </source>
</evidence>
<feature type="region of interest" description="Disordered" evidence="14">
    <location>
        <begin position="2585"/>
        <end position="2631"/>
    </location>
</feature>
<dbReference type="PROSITE" id="PS51424">
    <property type="entry name" value="ROC"/>
    <property type="match status" value="1"/>
</dbReference>
<dbReference type="PANTHER" id="PTHR47508:SF1">
    <property type="entry name" value="NON-SPECIFIC SERINE_THREONINE PROTEIN KINASE"/>
    <property type="match status" value="1"/>
</dbReference>
<dbReference type="InterPro" id="IPR004092">
    <property type="entry name" value="Mbt"/>
</dbReference>
<dbReference type="Gene3D" id="1.10.10.10">
    <property type="entry name" value="Winged helix-like DNA-binding domain superfamily/Winged helix DNA-binding domain"/>
    <property type="match status" value="1"/>
</dbReference>
<evidence type="ECO:0000256" key="1">
    <source>
        <dbReference type="ARBA" id="ARBA00009634"/>
    </source>
</evidence>
<dbReference type="InterPro" id="IPR001611">
    <property type="entry name" value="Leu-rich_rpt"/>
</dbReference>
<evidence type="ECO:0000256" key="10">
    <source>
        <dbReference type="ARBA" id="ARBA00023134"/>
    </source>
</evidence>
<feature type="compositionally biased region" description="Polar residues" evidence="14">
    <location>
        <begin position="2828"/>
        <end position="2850"/>
    </location>
</feature>
<dbReference type="Pfam" id="PF13676">
    <property type="entry name" value="TIR_2"/>
    <property type="match status" value="1"/>
</dbReference>
<evidence type="ECO:0000256" key="3">
    <source>
        <dbReference type="ARBA" id="ARBA00022527"/>
    </source>
</evidence>
<dbReference type="SUPFAM" id="SSF52540">
    <property type="entry name" value="P-loop containing nucleoside triphosphate hydrolases"/>
    <property type="match status" value="1"/>
</dbReference>
<dbReference type="GO" id="GO:0005524">
    <property type="term" value="F:ATP binding"/>
    <property type="evidence" value="ECO:0007669"/>
    <property type="project" value="UniProtKB-KW"/>
</dbReference>
<keyword evidence="8" id="KW-0418">Kinase</keyword>
<dbReference type="InterPro" id="IPR000157">
    <property type="entry name" value="TIR_dom"/>
</dbReference>
<dbReference type="Proteomes" id="UP001195483">
    <property type="component" value="Unassembled WGS sequence"/>
</dbReference>
<dbReference type="SUPFAM" id="SSF52200">
    <property type="entry name" value="Toll/Interleukin receptor TIR domain"/>
    <property type="match status" value="1"/>
</dbReference>
<dbReference type="InterPro" id="IPR003591">
    <property type="entry name" value="Leu-rich_rpt_typical-subtyp"/>
</dbReference>
<keyword evidence="17" id="KW-1185">Reference proteome</keyword>
<dbReference type="Pfam" id="PF02820">
    <property type="entry name" value="MBT"/>
    <property type="match status" value="1"/>
</dbReference>
<dbReference type="GO" id="GO:0005634">
    <property type="term" value="C:nucleus"/>
    <property type="evidence" value="ECO:0007669"/>
    <property type="project" value="InterPro"/>
</dbReference>
<evidence type="ECO:0000313" key="17">
    <source>
        <dbReference type="Proteomes" id="UP001195483"/>
    </source>
</evidence>
<feature type="region of interest" description="Disordered" evidence="14">
    <location>
        <begin position="1"/>
        <end position="22"/>
    </location>
</feature>
<evidence type="ECO:0000256" key="6">
    <source>
        <dbReference type="ARBA" id="ARBA00022737"/>
    </source>
</evidence>
<feature type="domain" description="Roc" evidence="15">
    <location>
        <begin position="1707"/>
        <end position="1881"/>
    </location>
</feature>
<dbReference type="SMART" id="SM00369">
    <property type="entry name" value="LRR_TYP"/>
    <property type="match status" value="5"/>
</dbReference>
<dbReference type="SMART" id="SM00175">
    <property type="entry name" value="RAB"/>
    <property type="match status" value="1"/>
</dbReference>
<reference evidence="16" key="1">
    <citation type="journal article" date="2021" name="Genome Biol. Evol.">
        <title>A High-Quality Reference Genome for a Parasitic Bivalve with Doubly Uniparental Inheritance (Bivalvia: Unionida).</title>
        <authorList>
            <person name="Smith C.H."/>
        </authorList>
    </citation>
    <scope>NUCLEOTIDE SEQUENCE</scope>
    <source>
        <strain evidence="16">CHS0354</strain>
    </source>
</reference>
<evidence type="ECO:0000313" key="16">
    <source>
        <dbReference type="EMBL" id="KAK3609671.1"/>
    </source>
</evidence>
<reference evidence="16" key="3">
    <citation type="submission" date="2023-05" db="EMBL/GenBank/DDBJ databases">
        <authorList>
            <person name="Smith C.H."/>
        </authorList>
    </citation>
    <scope>NUCLEOTIDE SEQUENCE</scope>
    <source>
        <strain evidence="16">CHS0354</strain>
        <tissue evidence="16">Mantle</tissue>
    </source>
</reference>
<evidence type="ECO:0000256" key="14">
    <source>
        <dbReference type="SAM" id="MobiDB-lite"/>
    </source>
</evidence>
<dbReference type="Gene3D" id="3.80.10.10">
    <property type="entry name" value="Ribonuclease Inhibitor"/>
    <property type="match status" value="3"/>
</dbReference>
<dbReference type="Pfam" id="PF16095">
    <property type="entry name" value="COR-A"/>
    <property type="match status" value="1"/>
</dbReference>
<gene>
    <name evidence="16" type="ORF">CHS0354_035956</name>
</gene>
<dbReference type="Gene3D" id="3.40.50.10140">
    <property type="entry name" value="Toll/interleukin-1 receptor homology (TIR) domain"/>
    <property type="match status" value="1"/>
</dbReference>
<feature type="repeat" description="MBT" evidence="13">
    <location>
        <begin position="965"/>
        <end position="1083"/>
    </location>
</feature>
<dbReference type="InterPro" id="IPR006553">
    <property type="entry name" value="Leu-rich_rpt_Cys-con_subtyp"/>
</dbReference>
<keyword evidence="5" id="KW-0808">Transferase</keyword>
<dbReference type="InterPro" id="IPR036388">
    <property type="entry name" value="WH-like_DNA-bd_sf"/>
</dbReference>
<dbReference type="InterPro" id="IPR032675">
    <property type="entry name" value="LRR_dom_sf"/>
</dbReference>
<dbReference type="SUPFAM" id="SSF52047">
    <property type="entry name" value="RNI-like"/>
    <property type="match status" value="1"/>
</dbReference>
<dbReference type="Gene3D" id="2.30.30.140">
    <property type="match status" value="1"/>
</dbReference>
<feature type="region of interest" description="Disordered" evidence="14">
    <location>
        <begin position="39"/>
        <end position="91"/>
    </location>
</feature>
<dbReference type="Pfam" id="PF25497">
    <property type="entry name" value="COR-B"/>
    <property type="match status" value="1"/>
</dbReference>
<keyword evidence="7" id="KW-0547">Nucleotide-binding</keyword>
<feature type="compositionally biased region" description="Polar residues" evidence="14">
    <location>
        <begin position="82"/>
        <end position="91"/>
    </location>
</feature>
<proteinExistence type="inferred from homology"/>
<feature type="region of interest" description="Disordered" evidence="14">
    <location>
        <begin position="2797"/>
        <end position="2850"/>
    </location>
</feature>
<dbReference type="PROSITE" id="PS51079">
    <property type="entry name" value="MBT"/>
    <property type="match status" value="1"/>
</dbReference>
<comment type="catalytic activity">
    <reaction evidence="11">
        <text>L-threonyl-[protein] + ATP = O-phospho-L-threonyl-[protein] + ADP + H(+)</text>
        <dbReference type="Rhea" id="RHEA:46608"/>
        <dbReference type="Rhea" id="RHEA-COMP:11060"/>
        <dbReference type="Rhea" id="RHEA-COMP:11605"/>
        <dbReference type="ChEBI" id="CHEBI:15378"/>
        <dbReference type="ChEBI" id="CHEBI:30013"/>
        <dbReference type="ChEBI" id="CHEBI:30616"/>
        <dbReference type="ChEBI" id="CHEBI:61977"/>
        <dbReference type="ChEBI" id="CHEBI:456216"/>
        <dbReference type="EC" id="2.7.11.1"/>
    </reaction>
</comment>
<reference evidence="16" key="2">
    <citation type="journal article" date="2021" name="Genome Biol. Evol.">
        <title>Developing a high-quality reference genome for a parasitic bivalve with doubly uniparental inheritance (Bivalvia: Unionida).</title>
        <authorList>
            <person name="Smith C.H."/>
        </authorList>
    </citation>
    <scope>NUCLEOTIDE SEQUENCE</scope>
    <source>
        <strain evidence="16">CHS0354</strain>
        <tissue evidence="16">Mantle</tissue>
    </source>
</reference>
<name>A0AAE0TG89_9BIVA</name>
<dbReference type="GO" id="GO:0009966">
    <property type="term" value="P:regulation of signal transduction"/>
    <property type="evidence" value="ECO:0007669"/>
    <property type="project" value="UniProtKB-ARBA"/>
</dbReference>
<dbReference type="InterPro" id="IPR032171">
    <property type="entry name" value="COR-A"/>
</dbReference>
<dbReference type="SUPFAM" id="SSF63748">
    <property type="entry name" value="Tudor/PWWP/MBT"/>
    <property type="match status" value="1"/>
</dbReference>
<evidence type="ECO:0000256" key="13">
    <source>
        <dbReference type="PROSITE-ProRule" id="PRU00459"/>
    </source>
</evidence>
<dbReference type="PROSITE" id="PS51450">
    <property type="entry name" value="LRR"/>
    <property type="match status" value="3"/>
</dbReference>
<comment type="similarity">
    <text evidence="1">Belongs to the Toll-like receptor family.</text>
</comment>